<dbReference type="AlphaFoldDB" id="A0A9R1VFF6"/>
<dbReference type="PANTHER" id="PTHR24296">
    <property type="entry name" value="CYTOCHROME P450"/>
    <property type="match status" value="1"/>
</dbReference>
<dbReference type="CDD" id="cd11064">
    <property type="entry name" value="CYP86A"/>
    <property type="match status" value="1"/>
</dbReference>
<gene>
    <name evidence="8" type="ORF">LSAT_V11C500295580</name>
</gene>
<sequence>MFEASLLFYFLLPFLFIFFKLLLTNSDENSQPKSYPFIGNYLSIYANSHRLTQWTSDAIHNSPSFTFVVRRPFGQKRVLTGNPANVQHILKTKFSTYQKGDIFRSTLFDLLGDGIFNVDGDEWKFQRQLSSHEFNTKSLRHFVEHVVDDELNKRLIPILTTAAANDTVLDLQDILQRFALDNICRIAFGYDPAYLTPSLPKAKFAVAFEDAVRISSERFRTITPLFWKFKRFLNIGSEKRLKEAVAEIRRFTTKILNEKKQELTTEPVDLLSRFLNSGHLDENLVTDIVISFILAGRDTTSAALTWFFWLLYKNPAIENEVVKEVKEKSDSPIYDEVKDMVYTHASLCESMRLYPPVPVDSKLANADDVLPDGTVVKKGMMVSYHPYAMGRMESIWGGNWTEFQPERWLEKDDTAEKMKFRARDPYVYPVFQAGPRICLGKDMAFLQMKRVVAGVLRQFMVVPAVDDGGEPVFVAALTSKMKGGFPVKIKERKDD</sequence>
<evidence type="ECO:0000256" key="4">
    <source>
        <dbReference type="ARBA" id="ARBA00023002"/>
    </source>
</evidence>
<feature type="binding site" description="axial binding residue" evidence="6">
    <location>
        <position position="438"/>
    </location>
    <ligand>
        <name>heme</name>
        <dbReference type="ChEBI" id="CHEBI:30413"/>
    </ligand>
    <ligandPart>
        <name>Fe</name>
        <dbReference type="ChEBI" id="CHEBI:18248"/>
    </ligandPart>
</feature>
<dbReference type="EMBL" id="NBSK02000005">
    <property type="protein sequence ID" value="KAJ0206152.1"/>
    <property type="molecule type" value="Genomic_DNA"/>
</dbReference>
<dbReference type="Proteomes" id="UP000235145">
    <property type="component" value="Unassembled WGS sequence"/>
</dbReference>
<dbReference type="GO" id="GO:0020037">
    <property type="term" value="F:heme binding"/>
    <property type="evidence" value="ECO:0007669"/>
    <property type="project" value="InterPro"/>
</dbReference>
<dbReference type="OrthoDB" id="1470350at2759"/>
<evidence type="ECO:0000256" key="5">
    <source>
        <dbReference type="ARBA" id="ARBA00023004"/>
    </source>
</evidence>
<dbReference type="Pfam" id="PF00067">
    <property type="entry name" value="p450"/>
    <property type="match status" value="1"/>
</dbReference>
<keyword evidence="7" id="KW-0732">Signal</keyword>
<evidence type="ECO:0000256" key="3">
    <source>
        <dbReference type="ARBA" id="ARBA00022723"/>
    </source>
</evidence>
<evidence type="ECO:0000256" key="6">
    <source>
        <dbReference type="PIRSR" id="PIRSR602401-1"/>
    </source>
</evidence>
<dbReference type="InterPro" id="IPR001128">
    <property type="entry name" value="Cyt_P450"/>
</dbReference>
<dbReference type="GO" id="GO:0004497">
    <property type="term" value="F:monooxygenase activity"/>
    <property type="evidence" value="ECO:0007669"/>
    <property type="project" value="InterPro"/>
</dbReference>
<proteinExistence type="inferred from homology"/>
<dbReference type="Gramene" id="rna-gnl|WGS:NBSK|LSAT_5X183141_mrna">
    <property type="protein sequence ID" value="cds-PLY92857.1"/>
    <property type="gene ID" value="gene-LSAT_5X183141"/>
</dbReference>
<comment type="similarity">
    <text evidence="2">Belongs to the cytochrome P450 family.</text>
</comment>
<dbReference type="PRINTS" id="PR00463">
    <property type="entry name" value="EP450I"/>
</dbReference>
<protein>
    <recommendedName>
        <fullName evidence="10">Cytochrome P450</fullName>
    </recommendedName>
</protein>
<organism evidence="8 9">
    <name type="scientific">Lactuca sativa</name>
    <name type="common">Garden lettuce</name>
    <dbReference type="NCBI Taxonomy" id="4236"/>
    <lineage>
        <taxon>Eukaryota</taxon>
        <taxon>Viridiplantae</taxon>
        <taxon>Streptophyta</taxon>
        <taxon>Embryophyta</taxon>
        <taxon>Tracheophyta</taxon>
        <taxon>Spermatophyta</taxon>
        <taxon>Magnoliopsida</taxon>
        <taxon>eudicotyledons</taxon>
        <taxon>Gunneridae</taxon>
        <taxon>Pentapetalae</taxon>
        <taxon>asterids</taxon>
        <taxon>campanulids</taxon>
        <taxon>Asterales</taxon>
        <taxon>Asteraceae</taxon>
        <taxon>Cichorioideae</taxon>
        <taxon>Cichorieae</taxon>
        <taxon>Lactucinae</taxon>
        <taxon>Lactuca</taxon>
    </lineage>
</organism>
<keyword evidence="3 6" id="KW-0479">Metal-binding</keyword>
<dbReference type="GO" id="GO:0005506">
    <property type="term" value="F:iron ion binding"/>
    <property type="evidence" value="ECO:0007669"/>
    <property type="project" value="InterPro"/>
</dbReference>
<keyword evidence="9" id="KW-1185">Reference proteome</keyword>
<name>A0A9R1VFF6_LACSA</name>
<dbReference type="SUPFAM" id="SSF48264">
    <property type="entry name" value="Cytochrome P450"/>
    <property type="match status" value="1"/>
</dbReference>
<comment type="caution">
    <text evidence="8">The sequence shown here is derived from an EMBL/GenBank/DDBJ whole genome shotgun (WGS) entry which is preliminary data.</text>
</comment>
<evidence type="ECO:0000313" key="8">
    <source>
        <dbReference type="EMBL" id="KAJ0206152.1"/>
    </source>
</evidence>
<dbReference type="PRINTS" id="PR00385">
    <property type="entry name" value="P450"/>
</dbReference>
<keyword evidence="6" id="KW-0349">Heme</keyword>
<accession>A0A9R1VFF6</accession>
<reference evidence="8 9" key="1">
    <citation type="journal article" date="2017" name="Nat. Commun.">
        <title>Genome assembly with in vitro proximity ligation data and whole-genome triplication in lettuce.</title>
        <authorList>
            <person name="Reyes-Chin-Wo S."/>
            <person name="Wang Z."/>
            <person name="Yang X."/>
            <person name="Kozik A."/>
            <person name="Arikit S."/>
            <person name="Song C."/>
            <person name="Xia L."/>
            <person name="Froenicke L."/>
            <person name="Lavelle D.O."/>
            <person name="Truco M.J."/>
            <person name="Xia R."/>
            <person name="Zhu S."/>
            <person name="Xu C."/>
            <person name="Xu H."/>
            <person name="Xu X."/>
            <person name="Cox K."/>
            <person name="Korf I."/>
            <person name="Meyers B.C."/>
            <person name="Michelmore R.W."/>
        </authorList>
    </citation>
    <scope>NUCLEOTIDE SEQUENCE [LARGE SCALE GENOMIC DNA]</scope>
    <source>
        <strain evidence="9">cv. Salinas</strain>
        <tissue evidence="8">Seedlings</tissue>
    </source>
</reference>
<dbReference type="SMR" id="A0A9R1VFF6"/>
<keyword evidence="4" id="KW-0560">Oxidoreductase</keyword>
<evidence type="ECO:0000256" key="2">
    <source>
        <dbReference type="ARBA" id="ARBA00010617"/>
    </source>
</evidence>
<evidence type="ECO:0008006" key="10">
    <source>
        <dbReference type="Google" id="ProtNLM"/>
    </source>
</evidence>
<feature type="signal peptide" evidence="7">
    <location>
        <begin position="1"/>
        <end position="26"/>
    </location>
</feature>
<dbReference type="InterPro" id="IPR036396">
    <property type="entry name" value="Cyt_P450_sf"/>
</dbReference>
<evidence type="ECO:0000256" key="1">
    <source>
        <dbReference type="ARBA" id="ARBA00001971"/>
    </source>
</evidence>
<dbReference type="GO" id="GO:0016705">
    <property type="term" value="F:oxidoreductase activity, acting on paired donors, with incorporation or reduction of molecular oxygen"/>
    <property type="evidence" value="ECO:0007669"/>
    <property type="project" value="InterPro"/>
</dbReference>
<comment type="cofactor">
    <cofactor evidence="1 6">
        <name>heme</name>
        <dbReference type="ChEBI" id="CHEBI:30413"/>
    </cofactor>
</comment>
<dbReference type="InterPro" id="IPR002401">
    <property type="entry name" value="Cyt_P450_E_grp-I"/>
</dbReference>
<feature type="chain" id="PRO_5040125912" description="Cytochrome P450" evidence="7">
    <location>
        <begin position="27"/>
        <end position="495"/>
    </location>
</feature>
<dbReference type="Gene3D" id="1.10.630.10">
    <property type="entry name" value="Cytochrome P450"/>
    <property type="match status" value="1"/>
</dbReference>
<keyword evidence="5 6" id="KW-0408">Iron</keyword>
<evidence type="ECO:0000256" key="7">
    <source>
        <dbReference type="SAM" id="SignalP"/>
    </source>
</evidence>
<evidence type="ECO:0000313" key="9">
    <source>
        <dbReference type="Proteomes" id="UP000235145"/>
    </source>
</evidence>